<accession>A0A1F6A407</accession>
<evidence type="ECO:0000256" key="8">
    <source>
        <dbReference type="SAM" id="Phobius"/>
    </source>
</evidence>
<feature type="domain" description="Glycosyltransferase RgtA/B/C/D-like" evidence="9">
    <location>
        <begin position="50"/>
        <end position="188"/>
    </location>
</feature>
<feature type="transmembrane region" description="Helical" evidence="8">
    <location>
        <begin position="122"/>
        <end position="138"/>
    </location>
</feature>
<dbReference type="InterPro" id="IPR050297">
    <property type="entry name" value="LipidA_mod_glycosyltrf_83"/>
</dbReference>
<keyword evidence="5 8" id="KW-0812">Transmembrane</keyword>
<keyword evidence="3" id="KW-0328">Glycosyltransferase</keyword>
<dbReference type="PANTHER" id="PTHR33908:SF11">
    <property type="entry name" value="MEMBRANE PROTEIN"/>
    <property type="match status" value="1"/>
</dbReference>
<reference evidence="10 11" key="1">
    <citation type="journal article" date="2016" name="Nat. Commun.">
        <title>Thousands of microbial genomes shed light on interconnected biogeochemical processes in an aquifer system.</title>
        <authorList>
            <person name="Anantharaman K."/>
            <person name="Brown C.T."/>
            <person name="Hug L.A."/>
            <person name="Sharon I."/>
            <person name="Castelle C.J."/>
            <person name="Probst A.J."/>
            <person name="Thomas B.C."/>
            <person name="Singh A."/>
            <person name="Wilkins M.J."/>
            <person name="Karaoz U."/>
            <person name="Brodie E.L."/>
            <person name="Williams K.H."/>
            <person name="Hubbard S.S."/>
            <person name="Banfield J.F."/>
        </authorList>
    </citation>
    <scope>NUCLEOTIDE SEQUENCE [LARGE SCALE GENOMIC DNA]</scope>
</reference>
<gene>
    <name evidence="10" type="ORF">A2721_01960</name>
</gene>
<evidence type="ECO:0000256" key="1">
    <source>
        <dbReference type="ARBA" id="ARBA00004651"/>
    </source>
</evidence>
<protein>
    <recommendedName>
        <fullName evidence="9">Glycosyltransferase RgtA/B/C/D-like domain-containing protein</fullName>
    </recommendedName>
</protein>
<comment type="caution">
    <text evidence="10">The sequence shown here is derived from an EMBL/GenBank/DDBJ whole genome shotgun (WGS) entry which is preliminary data.</text>
</comment>
<evidence type="ECO:0000256" key="7">
    <source>
        <dbReference type="ARBA" id="ARBA00023136"/>
    </source>
</evidence>
<dbReference type="AlphaFoldDB" id="A0A1F6A407"/>
<feature type="transmembrane region" description="Helical" evidence="8">
    <location>
        <begin position="313"/>
        <end position="330"/>
    </location>
</feature>
<dbReference type="STRING" id="1798381.A2721_01960"/>
<evidence type="ECO:0000256" key="6">
    <source>
        <dbReference type="ARBA" id="ARBA00022989"/>
    </source>
</evidence>
<comment type="subcellular location">
    <subcellularLocation>
        <location evidence="1">Cell membrane</location>
        <topology evidence="1">Multi-pass membrane protein</topology>
    </subcellularLocation>
</comment>
<evidence type="ECO:0000256" key="2">
    <source>
        <dbReference type="ARBA" id="ARBA00022475"/>
    </source>
</evidence>
<keyword evidence="7 8" id="KW-0472">Membrane</keyword>
<evidence type="ECO:0000256" key="4">
    <source>
        <dbReference type="ARBA" id="ARBA00022679"/>
    </source>
</evidence>
<dbReference type="Proteomes" id="UP000177871">
    <property type="component" value="Unassembled WGS sequence"/>
</dbReference>
<dbReference type="Pfam" id="PF13231">
    <property type="entry name" value="PMT_2"/>
    <property type="match status" value="1"/>
</dbReference>
<proteinExistence type="predicted"/>
<feature type="transmembrane region" description="Helical" evidence="8">
    <location>
        <begin position="176"/>
        <end position="195"/>
    </location>
</feature>
<evidence type="ECO:0000313" key="11">
    <source>
        <dbReference type="Proteomes" id="UP000177871"/>
    </source>
</evidence>
<sequence>MIILILLLGLGLRVINLNQSLWLDEAIEILGVGENSFVTLLTTYSIGDFHPPLYHYILKVWDSIFGHSEIASRLPSAMFGVATVFFVYKIGQVLGGRRLGVLAAILLAINPLAIYYSQEARMYALAACAVAAAVYFFLKKNWLLYGFSMLVGIYTDYLPFLMFPVFFLFSPNKTKFLISHFSFLIFLLPWLPFFAEQLKTGLSVAKDAPLWGQLVGGFDLKSLPLTFVKFSIGRISFDDKLLYAILIAPVAAIYGWILLRAKDKFLWTWLLLPLIFGFLISVKIPVFSYFRFLFVLPAFVLLLAKGSKENMRLIGLICLVSLISILYFNFNPNFHREDWRGAVGYIKNDPGIIAIPSLAQAAPLHYYAPRFPIQDAATFAAFGKKTVYYIPYVQEIFDPQQTIVNRLVQENYTLTEERRFPGLVVYKYQQ</sequence>
<feature type="transmembrane region" description="Helical" evidence="8">
    <location>
        <begin position="99"/>
        <end position="116"/>
    </location>
</feature>
<evidence type="ECO:0000313" key="10">
    <source>
        <dbReference type="EMBL" id="OGG19162.1"/>
    </source>
</evidence>
<keyword evidence="4" id="KW-0808">Transferase</keyword>
<feature type="transmembrane region" description="Helical" evidence="8">
    <location>
        <begin position="150"/>
        <end position="170"/>
    </location>
</feature>
<evidence type="ECO:0000256" key="5">
    <source>
        <dbReference type="ARBA" id="ARBA00022692"/>
    </source>
</evidence>
<keyword evidence="2" id="KW-1003">Cell membrane</keyword>
<evidence type="ECO:0000256" key="3">
    <source>
        <dbReference type="ARBA" id="ARBA00022676"/>
    </source>
</evidence>
<keyword evidence="6 8" id="KW-1133">Transmembrane helix</keyword>
<organism evidence="10 11">
    <name type="scientific">Candidatus Gottesmanbacteria bacterium RIFCSPHIGHO2_01_FULL_47_48</name>
    <dbReference type="NCBI Taxonomy" id="1798381"/>
    <lineage>
        <taxon>Bacteria</taxon>
        <taxon>Candidatus Gottesmaniibacteriota</taxon>
    </lineage>
</organism>
<name>A0A1F6A407_9BACT</name>
<dbReference type="GO" id="GO:0009103">
    <property type="term" value="P:lipopolysaccharide biosynthetic process"/>
    <property type="evidence" value="ECO:0007669"/>
    <property type="project" value="UniProtKB-ARBA"/>
</dbReference>
<dbReference type="EMBL" id="MFJK01000009">
    <property type="protein sequence ID" value="OGG19162.1"/>
    <property type="molecule type" value="Genomic_DNA"/>
</dbReference>
<feature type="transmembrane region" description="Helical" evidence="8">
    <location>
        <begin position="265"/>
        <end position="282"/>
    </location>
</feature>
<dbReference type="InterPro" id="IPR038731">
    <property type="entry name" value="RgtA/B/C-like"/>
</dbReference>
<feature type="transmembrane region" description="Helical" evidence="8">
    <location>
        <begin position="241"/>
        <end position="259"/>
    </location>
</feature>
<evidence type="ECO:0000259" key="9">
    <source>
        <dbReference type="Pfam" id="PF13231"/>
    </source>
</evidence>
<dbReference type="PANTHER" id="PTHR33908">
    <property type="entry name" value="MANNOSYLTRANSFERASE YKCB-RELATED"/>
    <property type="match status" value="1"/>
</dbReference>
<dbReference type="GO" id="GO:0016763">
    <property type="term" value="F:pentosyltransferase activity"/>
    <property type="evidence" value="ECO:0007669"/>
    <property type="project" value="TreeGrafter"/>
</dbReference>
<dbReference type="GO" id="GO:0005886">
    <property type="term" value="C:plasma membrane"/>
    <property type="evidence" value="ECO:0007669"/>
    <property type="project" value="UniProtKB-SubCell"/>
</dbReference>